<dbReference type="GeneID" id="20326880"/>
<keyword evidence="2" id="KW-1185">Reference proteome</keyword>
<dbReference type="KEGG" id="ovi:T265_12712"/>
<evidence type="ECO:0000313" key="2">
    <source>
        <dbReference type="Proteomes" id="UP000054324"/>
    </source>
</evidence>
<accession>A0A074ZZW0</accession>
<feature type="non-terminal residue" evidence="1">
    <location>
        <position position="105"/>
    </location>
</feature>
<reference evidence="1 2" key="1">
    <citation type="submission" date="2013-11" db="EMBL/GenBank/DDBJ databases">
        <title>Opisthorchis viverrini - life in the bile duct.</title>
        <authorList>
            <person name="Young N.D."/>
            <person name="Nagarajan N."/>
            <person name="Lin S.J."/>
            <person name="Korhonen P.K."/>
            <person name="Jex A.R."/>
            <person name="Hall R.S."/>
            <person name="Safavi-Hemami H."/>
            <person name="Kaewkong W."/>
            <person name="Bertrand D."/>
            <person name="Gao S."/>
            <person name="Seet Q."/>
            <person name="Wongkham S."/>
            <person name="Teh B.T."/>
            <person name="Wongkham C."/>
            <person name="Intapan P.M."/>
            <person name="Maleewong W."/>
            <person name="Yang X."/>
            <person name="Hu M."/>
            <person name="Wang Z."/>
            <person name="Hofmann A."/>
            <person name="Sternberg P.W."/>
            <person name="Tan P."/>
            <person name="Wang J."/>
            <person name="Gasser R.B."/>
        </authorList>
    </citation>
    <scope>NUCLEOTIDE SEQUENCE [LARGE SCALE GENOMIC DNA]</scope>
</reference>
<protein>
    <submittedName>
        <fullName evidence="1">Uncharacterized protein</fullName>
    </submittedName>
</protein>
<dbReference type="Proteomes" id="UP000054324">
    <property type="component" value="Unassembled WGS sequence"/>
</dbReference>
<sequence>MSRARHTNRSGVNTFARSDVKIESIAYTLVTQGRSDGFKSRHGYWIRSSQPGQLLGRRSMSRAHQSHRSSVNTFARSDVKIESSAYTLVTQGRCPGFKSRHGYWM</sequence>
<name>A0A074ZZW0_OPIVI</name>
<gene>
    <name evidence="1" type="ORF">T265_12712</name>
</gene>
<dbReference type="EMBL" id="KL596629">
    <property type="protein sequence ID" value="KER33003.1"/>
    <property type="molecule type" value="Genomic_DNA"/>
</dbReference>
<dbReference type="AlphaFoldDB" id="A0A074ZZW0"/>
<dbReference type="RefSeq" id="XP_009163326.1">
    <property type="nucleotide sequence ID" value="XM_009165062.1"/>
</dbReference>
<dbReference type="CTD" id="20326880"/>
<evidence type="ECO:0000313" key="1">
    <source>
        <dbReference type="EMBL" id="KER33003.1"/>
    </source>
</evidence>
<organism evidence="1 2">
    <name type="scientific">Opisthorchis viverrini</name>
    <name type="common">Southeast Asian liver fluke</name>
    <dbReference type="NCBI Taxonomy" id="6198"/>
    <lineage>
        <taxon>Eukaryota</taxon>
        <taxon>Metazoa</taxon>
        <taxon>Spiralia</taxon>
        <taxon>Lophotrochozoa</taxon>
        <taxon>Platyhelminthes</taxon>
        <taxon>Trematoda</taxon>
        <taxon>Digenea</taxon>
        <taxon>Opisthorchiida</taxon>
        <taxon>Opisthorchiata</taxon>
        <taxon>Opisthorchiidae</taxon>
        <taxon>Opisthorchis</taxon>
    </lineage>
</organism>
<proteinExistence type="predicted"/>